<dbReference type="PROSITE" id="PS00027">
    <property type="entry name" value="HOMEOBOX_1"/>
    <property type="match status" value="1"/>
</dbReference>
<dbReference type="SMART" id="SM00389">
    <property type="entry name" value="HOX"/>
    <property type="match status" value="1"/>
</dbReference>
<keyword evidence="5 9" id="KW-0371">Homeobox</keyword>
<dbReference type="PRINTS" id="PR00024">
    <property type="entry name" value="HOMEOBOX"/>
</dbReference>
<dbReference type="InterPro" id="IPR009057">
    <property type="entry name" value="Homeodomain-like_sf"/>
</dbReference>
<evidence type="ECO:0000313" key="13">
    <source>
        <dbReference type="EMBL" id="KAH0509495.1"/>
    </source>
</evidence>
<evidence type="ECO:0000256" key="5">
    <source>
        <dbReference type="ARBA" id="ARBA00023155"/>
    </source>
</evidence>
<dbReference type="InterPro" id="IPR001827">
    <property type="entry name" value="Homeobox_Antennapedia_CS"/>
</dbReference>
<keyword evidence="6" id="KW-0804">Transcription</keyword>
<evidence type="ECO:0000256" key="1">
    <source>
        <dbReference type="ARBA" id="ARBA00004123"/>
    </source>
</evidence>
<feature type="DNA-binding region" description="Homeobox" evidence="9">
    <location>
        <begin position="181"/>
        <end position="240"/>
    </location>
</feature>
<dbReference type="PRINTS" id="PR00025">
    <property type="entry name" value="ANTENNAPEDIA"/>
</dbReference>
<evidence type="ECO:0000256" key="8">
    <source>
        <dbReference type="ARBA" id="ARBA00038235"/>
    </source>
</evidence>
<dbReference type="PANTHER" id="PTHR45771:SF2">
    <property type="entry name" value="HOMEOBOX PROTEIN HOX-A4"/>
    <property type="match status" value="1"/>
</dbReference>
<evidence type="ECO:0000256" key="6">
    <source>
        <dbReference type="ARBA" id="ARBA00023163"/>
    </source>
</evidence>
<comment type="caution">
    <text evidence="13">The sequence shown here is derived from an EMBL/GenBank/DDBJ whole genome shotgun (WGS) entry which is preliminary data.</text>
</comment>
<protein>
    <submittedName>
        <fullName evidence="13">Homeobox protein Hox-A4</fullName>
    </submittedName>
</protein>
<comment type="similarity">
    <text evidence="8">Belongs to the Antp homeobox family. Deformed subfamily.</text>
</comment>
<dbReference type="GO" id="GO:0048704">
    <property type="term" value="P:embryonic skeletal system morphogenesis"/>
    <property type="evidence" value="ECO:0007669"/>
    <property type="project" value="TreeGrafter"/>
</dbReference>
<proteinExistence type="inferred from homology"/>
<dbReference type="InterPro" id="IPR020479">
    <property type="entry name" value="HD_metazoa"/>
</dbReference>
<evidence type="ECO:0000313" key="14">
    <source>
        <dbReference type="Proteomes" id="UP000710432"/>
    </source>
</evidence>
<dbReference type="InterPro" id="IPR050609">
    <property type="entry name" value="Antp_homeobox_Deformed_sf"/>
</dbReference>
<reference evidence="13" key="1">
    <citation type="submission" date="2020-03" db="EMBL/GenBank/DDBJ databases">
        <title>Studies in the Genomics of Life Span.</title>
        <authorList>
            <person name="Glass D."/>
        </authorList>
    </citation>
    <scope>NUCLEOTIDE SEQUENCE</scope>
    <source>
        <strain evidence="13">LTLLF</strain>
        <tissue evidence="13">Muscle</tissue>
    </source>
</reference>
<keyword evidence="7 9" id="KW-0539">Nucleus</keyword>
<dbReference type="CDD" id="cd00086">
    <property type="entry name" value="homeodomain"/>
    <property type="match status" value="1"/>
</dbReference>
<evidence type="ECO:0000256" key="4">
    <source>
        <dbReference type="ARBA" id="ARBA00023125"/>
    </source>
</evidence>
<dbReference type="GO" id="GO:0000978">
    <property type="term" value="F:RNA polymerase II cis-regulatory region sequence-specific DNA binding"/>
    <property type="evidence" value="ECO:0007669"/>
    <property type="project" value="TreeGrafter"/>
</dbReference>
<organism evidence="13 14">
    <name type="scientific">Microtus ochrogaster</name>
    <name type="common">Prairie vole</name>
    <dbReference type="NCBI Taxonomy" id="79684"/>
    <lineage>
        <taxon>Eukaryota</taxon>
        <taxon>Metazoa</taxon>
        <taxon>Chordata</taxon>
        <taxon>Craniata</taxon>
        <taxon>Vertebrata</taxon>
        <taxon>Euteleostomi</taxon>
        <taxon>Mammalia</taxon>
        <taxon>Eutheria</taxon>
        <taxon>Euarchontoglires</taxon>
        <taxon>Glires</taxon>
        <taxon>Rodentia</taxon>
        <taxon>Myomorpha</taxon>
        <taxon>Muroidea</taxon>
        <taxon>Cricetidae</taxon>
        <taxon>Arvicolinae</taxon>
        <taxon>Microtus</taxon>
    </lineage>
</organism>
<dbReference type="GO" id="GO:0000981">
    <property type="term" value="F:DNA-binding transcription factor activity, RNA polymerase II-specific"/>
    <property type="evidence" value="ECO:0007669"/>
    <property type="project" value="InterPro"/>
</dbReference>
<evidence type="ECO:0000256" key="10">
    <source>
        <dbReference type="RuleBase" id="RU000682"/>
    </source>
</evidence>
<dbReference type="Pfam" id="PF00046">
    <property type="entry name" value="Homeodomain"/>
    <property type="match status" value="1"/>
</dbReference>
<dbReference type="AlphaFoldDB" id="A0A8J6GEX3"/>
<sequence>MYRALFISPSQEECIPLTCPFLSWRASNPRRITRGLDGRRSALSRGNQLPRGLCLPQTDLGRKRARQDPQPNGPRLLSLNPSWGAEAPKPQLTPPARVESRIHHAPACFLIRVRARRSSIGRVAARPATPAVATGGSAPACPLLLADQGPAGPKGKEPVVYPWMKKIHVSAVNPSYNGGEPKRSRTAYTRQQVLELEKEFHFNRYLTRRRRIEIAHTLCLSERQVKIWFQNRRMKWKKDHKLPNTKMRSSNPTSAPAGPPGKAQTHSPHPHTHPLPSASTPIPSSSI</sequence>
<dbReference type="GO" id="GO:0005654">
    <property type="term" value="C:nucleoplasm"/>
    <property type="evidence" value="ECO:0007669"/>
    <property type="project" value="TreeGrafter"/>
</dbReference>
<dbReference type="InterPro" id="IPR001356">
    <property type="entry name" value="HD"/>
</dbReference>
<feature type="region of interest" description="Disordered" evidence="11">
    <location>
        <begin position="35"/>
        <end position="97"/>
    </location>
</feature>
<name>A0A8J6GEX3_MICOH</name>
<dbReference type="GO" id="GO:0045944">
    <property type="term" value="P:positive regulation of transcription by RNA polymerase II"/>
    <property type="evidence" value="ECO:0007669"/>
    <property type="project" value="TreeGrafter"/>
</dbReference>
<dbReference type="GO" id="GO:0009952">
    <property type="term" value="P:anterior/posterior pattern specification"/>
    <property type="evidence" value="ECO:0007669"/>
    <property type="project" value="TreeGrafter"/>
</dbReference>
<dbReference type="Gene3D" id="1.10.10.60">
    <property type="entry name" value="Homeodomain-like"/>
    <property type="match status" value="1"/>
</dbReference>
<evidence type="ECO:0000256" key="2">
    <source>
        <dbReference type="ARBA" id="ARBA00022473"/>
    </source>
</evidence>
<evidence type="ECO:0000256" key="9">
    <source>
        <dbReference type="PROSITE-ProRule" id="PRU00108"/>
    </source>
</evidence>
<dbReference type="Proteomes" id="UP000710432">
    <property type="component" value="Unassembled WGS sequence"/>
</dbReference>
<keyword evidence="3" id="KW-0805">Transcription regulation</keyword>
<accession>A0A8J6GEX3</accession>
<gene>
    <name evidence="13" type="ORF">LTLLF_104920</name>
</gene>
<keyword evidence="2" id="KW-0217">Developmental protein</keyword>
<feature type="domain" description="Homeobox" evidence="12">
    <location>
        <begin position="179"/>
        <end position="239"/>
    </location>
</feature>
<dbReference type="PANTHER" id="PTHR45771">
    <property type="entry name" value="HOMEOTIC PROTEIN DEFORMED"/>
    <property type="match status" value="1"/>
</dbReference>
<dbReference type="InterPro" id="IPR017995">
    <property type="entry name" value="Homeobox_antennapedia"/>
</dbReference>
<dbReference type="SUPFAM" id="SSF46689">
    <property type="entry name" value="Homeodomain-like"/>
    <property type="match status" value="1"/>
</dbReference>
<evidence type="ECO:0000259" key="12">
    <source>
        <dbReference type="PROSITE" id="PS50071"/>
    </source>
</evidence>
<dbReference type="PROSITE" id="PS00032">
    <property type="entry name" value="ANTENNAPEDIA"/>
    <property type="match status" value="1"/>
</dbReference>
<feature type="compositionally biased region" description="Low complexity" evidence="11">
    <location>
        <begin position="274"/>
        <end position="287"/>
    </location>
</feature>
<evidence type="ECO:0000256" key="3">
    <source>
        <dbReference type="ARBA" id="ARBA00023015"/>
    </source>
</evidence>
<feature type="region of interest" description="Disordered" evidence="11">
    <location>
        <begin position="239"/>
        <end position="287"/>
    </location>
</feature>
<keyword evidence="4 9" id="KW-0238">DNA-binding</keyword>
<evidence type="ECO:0000256" key="11">
    <source>
        <dbReference type="SAM" id="MobiDB-lite"/>
    </source>
</evidence>
<dbReference type="FunFam" id="1.10.10.60:FF:000029">
    <property type="entry name" value="Homeobox protein Hox-D4"/>
    <property type="match status" value="1"/>
</dbReference>
<dbReference type="EMBL" id="JAATJU010022892">
    <property type="protein sequence ID" value="KAH0509495.1"/>
    <property type="molecule type" value="Genomic_DNA"/>
</dbReference>
<dbReference type="PROSITE" id="PS50071">
    <property type="entry name" value="HOMEOBOX_2"/>
    <property type="match status" value="1"/>
</dbReference>
<comment type="subcellular location">
    <subcellularLocation>
        <location evidence="1 9 10">Nucleus</location>
    </subcellularLocation>
</comment>
<evidence type="ECO:0000256" key="7">
    <source>
        <dbReference type="ARBA" id="ARBA00023242"/>
    </source>
</evidence>
<dbReference type="InterPro" id="IPR017970">
    <property type="entry name" value="Homeobox_CS"/>
</dbReference>